<dbReference type="EMBL" id="CAOQHR010000010">
    <property type="protein sequence ID" value="CAI6340410.1"/>
    <property type="molecule type" value="Genomic_DNA"/>
</dbReference>
<accession>A0A9W4UQR5</accession>
<reference evidence="1" key="1">
    <citation type="submission" date="2023-01" db="EMBL/GenBank/DDBJ databases">
        <authorList>
            <person name="Van Ghelder C."/>
            <person name="Rancurel C."/>
        </authorList>
    </citation>
    <scope>NUCLEOTIDE SEQUENCE</scope>
    <source>
        <strain evidence="1">CNCM I-4278</strain>
    </source>
</reference>
<gene>
    <name evidence="1" type="ORF">PDIGIT_LOCUS13586</name>
</gene>
<protein>
    <submittedName>
        <fullName evidence="1">Uncharacterized protein</fullName>
    </submittedName>
</protein>
<comment type="caution">
    <text evidence="1">The sequence shown here is derived from an EMBL/GenBank/DDBJ whole genome shotgun (WGS) entry which is preliminary data.</text>
</comment>
<organism evidence="1 2">
    <name type="scientific">Periconia digitata</name>
    <dbReference type="NCBI Taxonomy" id="1303443"/>
    <lineage>
        <taxon>Eukaryota</taxon>
        <taxon>Fungi</taxon>
        <taxon>Dikarya</taxon>
        <taxon>Ascomycota</taxon>
        <taxon>Pezizomycotina</taxon>
        <taxon>Dothideomycetes</taxon>
        <taxon>Pleosporomycetidae</taxon>
        <taxon>Pleosporales</taxon>
        <taxon>Massarineae</taxon>
        <taxon>Periconiaceae</taxon>
        <taxon>Periconia</taxon>
    </lineage>
</organism>
<dbReference type="AlphaFoldDB" id="A0A9W4UQR5"/>
<evidence type="ECO:0000313" key="1">
    <source>
        <dbReference type="EMBL" id="CAI6340410.1"/>
    </source>
</evidence>
<dbReference type="Proteomes" id="UP001152607">
    <property type="component" value="Unassembled WGS sequence"/>
</dbReference>
<evidence type="ECO:0000313" key="2">
    <source>
        <dbReference type="Proteomes" id="UP001152607"/>
    </source>
</evidence>
<keyword evidence="2" id="KW-1185">Reference proteome</keyword>
<sequence length="71" mass="8258">MGLQSFHPLQMDLRRMALQSHQLGYPLQLAPQSHQLGFPLQLAPQSHRLEYPPRKGLRWLALQSHPLVRLQ</sequence>
<proteinExistence type="predicted"/>
<name>A0A9W4UQR5_9PLEO</name>